<gene>
    <name evidence="1" type="ORF">LCGC14_1523490</name>
</gene>
<organism evidence="1">
    <name type="scientific">marine sediment metagenome</name>
    <dbReference type="NCBI Taxonomy" id="412755"/>
    <lineage>
        <taxon>unclassified sequences</taxon>
        <taxon>metagenomes</taxon>
        <taxon>ecological metagenomes</taxon>
    </lineage>
</organism>
<protein>
    <submittedName>
        <fullName evidence="1">Uncharacterized protein</fullName>
    </submittedName>
</protein>
<name>A0A0F9JIS9_9ZZZZ</name>
<accession>A0A0F9JIS9</accession>
<dbReference type="AlphaFoldDB" id="A0A0F9JIS9"/>
<proteinExistence type="predicted"/>
<dbReference type="EMBL" id="LAZR01011336">
    <property type="protein sequence ID" value="KKM62256.1"/>
    <property type="molecule type" value="Genomic_DNA"/>
</dbReference>
<sequence length="199" mass="23841">MSVRPYIDQFSISFYEHLVGFNRNKVKSLQDAFDNEVSEADSSIGEDYKLVESYYVDKRKSNKIDPETLRILIDQLKNSIDIKKDFKMEFATLKAHPRECRFFFRVYNRKFDEFSRLILKINPFPINTKSNNQWQRAINLNQTPPVFRKFETLYNNWKLNAMTCSHIYLEEALRMDLKNRSSNNKSLTRFTYCAEKKEK</sequence>
<comment type="caution">
    <text evidence="1">The sequence shown here is derived from an EMBL/GenBank/DDBJ whole genome shotgun (WGS) entry which is preliminary data.</text>
</comment>
<evidence type="ECO:0000313" key="1">
    <source>
        <dbReference type="EMBL" id="KKM62256.1"/>
    </source>
</evidence>
<reference evidence="1" key="1">
    <citation type="journal article" date="2015" name="Nature">
        <title>Complex archaea that bridge the gap between prokaryotes and eukaryotes.</title>
        <authorList>
            <person name="Spang A."/>
            <person name="Saw J.H."/>
            <person name="Jorgensen S.L."/>
            <person name="Zaremba-Niedzwiedzka K."/>
            <person name="Martijn J."/>
            <person name="Lind A.E."/>
            <person name="van Eijk R."/>
            <person name="Schleper C."/>
            <person name="Guy L."/>
            <person name="Ettema T.J."/>
        </authorList>
    </citation>
    <scope>NUCLEOTIDE SEQUENCE</scope>
</reference>